<organism evidence="2 3">
    <name type="scientific">Yinghuangia aomiensis</name>
    <dbReference type="NCBI Taxonomy" id="676205"/>
    <lineage>
        <taxon>Bacteria</taxon>
        <taxon>Bacillati</taxon>
        <taxon>Actinomycetota</taxon>
        <taxon>Actinomycetes</taxon>
        <taxon>Kitasatosporales</taxon>
        <taxon>Streptomycetaceae</taxon>
        <taxon>Yinghuangia</taxon>
    </lineage>
</organism>
<accession>A0ABP9I0J9</accession>
<sequence length="295" mass="31077">MPPSNSATDTAFHRAYAAVLAARWPAEAESAVVDTPYGTTHVISHGPPDAPPLVLLPGGGATAAVWFATAAALGAAHRVHAVDTVGEPGRSIAASDRPIARIADQLAWLDQVLDALTGTTQPVALAGHSYGAWSALHYALHAPERLRALALVDPTNCFTGFAPRFLLRAVPVLLRPSPARNRAWLHWETRGAELDPAWVGLYAEGATFPSAKPLTGPRPRAEALRAIRVPTLVALAAESRAHDSRKVARAAEGLIPGLRTTLVPDTTHYTLGVDPPARLLADLADFLAPRPTTPG</sequence>
<keyword evidence="2" id="KW-0378">Hydrolase</keyword>
<keyword evidence="3" id="KW-1185">Reference proteome</keyword>
<dbReference type="EMBL" id="BAABHS010000026">
    <property type="protein sequence ID" value="GAA4983077.1"/>
    <property type="molecule type" value="Genomic_DNA"/>
</dbReference>
<protein>
    <submittedName>
        <fullName evidence="2">Alpha/beta fold hydrolase</fullName>
    </submittedName>
</protein>
<dbReference type="GO" id="GO:0016787">
    <property type="term" value="F:hydrolase activity"/>
    <property type="evidence" value="ECO:0007669"/>
    <property type="project" value="UniProtKB-KW"/>
</dbReference>
<evidence type="ECO:0000313" key="3">
    <source>
        <dbReference type="Proteomes" id="UP001500466"/>
    </source>
</evidence>
<dbReference type="SUPFAM" id="SSF53474">
    <property type="entry name" value="alpha/beta-Hydrolases"/>
    <property type="match status" value="1"/>
</dbReference>
<dbReference type="InterPro" id="IPR029058">
    <property type="entry name" value="AB_hydrolase_fold"/>
</dbReference>
<dbReference type="Pfam" id="PF12697">
    <property type="entry name" value="Abhydrolase_6"/>
    <property type="match status" value="1"/>
</dbReference>
<dbReference type="Gene3D" id="3.40.50.1820">
    <property type="entry name" value="alpha/beta hydrolase"/>
    <property type="match status" value="1"/>
</dbReference>
<dbReference type="InterPro" id="IPR000073">
    <property type="entry name" value="AB_hydrolase_1"/>
</dbReference>
<dbReference type="Proteomes" id="UP001500466">
    <property type="component" value="Unassembled WGS sequence"/>
</dbReference>
<evidence type="ECO:0000313" key="2">
    <source>
        <dbReference type="EMBL" id="GAA4983077.1"/>
    </source>
</evidence>
<dbReference type="PANTHER" id="PTHR43798">
    <property type="entry name" value="MONOACYLGLYCEROL LIPASE"/>
    <property type="match status" value="1"/>
</dbReference>
<proteinExistence type="predicted"/>
<evidence type="ECO:0000259" key="1">
    <source>
        <dbReference type="Pfam" id="PF12697"/>
    </source>
</evidence>
<comment type="caution">
    <text evidence="2">The sequence shown here is derived from an EMBL/GenBank/DDBJ whole genome shotgun (WGS) entry which is preliminary data.</text>
</comment>
<reference evidence="3" key="1">
    <citation type="journal article" date="2019" name="Int. J. Syst. Evol. Microbiol.">
        <title>The Global Catalogue of Microorganisms (GCM) 10K type strain sequencing project: providing services to taxonomists for standard genome sequencing and annotation.</title>
        <authorList>
            <consortium name="The Broad Institute Genomics Platform"/>
            <consortium name="The Broad Institute Genome Sequencing Center for Infectious Disease"/>
            <person name="Wu L."/>
            <person name="Ma J."/>
        </authorList>
    </citation>
    <scope>NUCLEOTIDE SEQUENCE [LARGE SCALE GENOMIC DNA]</scope>
    <source>
        <strain evidence="3">JCM 17986</strain>
    </source>
</reference>
<dbReference type="PANTHER" id="PTHR43798:SF33">
    <property type="entry name" value="HYDROLASE, PUTATIVE (AFU_ORTHOLOGUE AFUA_2G14860)-RELATED"/>
    <property type="match status" value="1"/>
</dbReference>
<dbReference type="RefSeq" id="WP_345678960.1">
    <property type="nucleotide sequence ID" value="NZ_BAABHS010000026.1"/>
</dbReference>
<feature type="domain" description="AB hydrolase-1" evidence="1">
    <location>
        <begin position="53"/>
        <end position="279"/>
    </location>
</feature>
<dbReference type="InterPro" id="IPR050266">
    <property type="entry name" value="AB_hydrolase_sf"/>
</dbReference>
<gene>
    <name evidence="2" type="ORF">GCM10023205_61000</name>
</gene>
<name>A0ABP9I0J9_9ACTN</name>